<gene>
    <name evidence="2" type="ORF">PCOR1329_LOCUS42302</name>
</gene>
<sequence length="380" mass="41058">MCKSREESPPRAPQTRPARTAVYDWGLPPATDQARHLRLVAEATQDDRLLPPREVIERWHARAEALMREACRLGLAETARGQERDKGSLPEQRPVAPSAARRGPETVRYRRLCRLQRVLEESWKSAEVSVGGPPPSQAPAPGALLRRWVPAFRSGLLPAVPFCLGGAADILRAEVSAEESRMKKAAVHVWKGRFKRWGPDAARAAAQRVKPPPAPVTFSAADMRAEWSRHWCPGALPGPPLQGDPGPGRGREAGEVVDPLAFAEAWTELADAAGVPVVHPPHRWIPPSRAAFRQQVANVAGSAGLDGWEASEAKALVEHAPWLVDELHDLFVAAAEASVEGDSSGRPGLLPRAFPRAGAVAPAGGRPRGRPLELRGRPVA</sequence>
<feature type="region of interest" description="Disordered" evidence="1">
    <location>
        <begin position="1"/>
        <end position="20"/>
    </location>
</feature>
<comment type="caution">
    <text evidence="2">The sequence shown here is derived from an EMBL/GenBank/DDBJ whole genome shotgun (WGS) entry which is preliminary data.</text>
</comment>
<evidence type="ECO:0000313" key="3">
    <source>
        <dbReference type="Proteomes" id="UP001189429"/>
    </source>
</evidence>
<keyword evidence="3" id="KW-1185">Reference proteome</keyword>
<evidence type="ECO:0000256" key="1">
    <source>
        <dbReference type="SAM" id="MobiDB-lite"/>
    </source>
</evidence>
<feature type="region of interest" description="Disordered" evidence="1">
    <location>
        <begin position="78"/>
        <end position="103"/>
    </location>
</feature>
<feature type="compositionally biased region" description="Basic and acidic residues" evidence="1">
    <location>
        <begin position="370"/>
        <end position="380"/>
    </location>
</feature>
<feature type="region of interest" description="Disordered" evidence="1">
    <location>
        <begin position="357"/>
        <end position="380"/>
    </location>
</feature>
<organism evidence="2 3">
    <name type="scientific">Prorocentrum cordatum</name>
    <dbReference type="NCBI Taxonomy" id="2364126"/>
    <lineage>
        <taxon>Eukaryota</taxon>
        <taxon>Sar</taxon>
        <taxon>Alveolata</taxon>
        <taxon>Dinophyceae</taxon>
        <taxon>Prorocentrales</taxon>
        <taxon>Prorocentraceae</taxon>
        <taxon>Prorocentrum</taxon>
    </lineage>
</organism>
<dbReference type="EMBL" id="CAUYUJ010015080">
    <property type="protein sequence ID" value="CAK0849667.1"/>
    <property type="molecule type" value="Genomic_DNA"/>
</dbReference>
<name>A0ABN9TUW2_9DINO</name>
<evidence type="ECO:0000313" key="2">
    <source>
        <dbReference type="EMBL" id="CAK0849667.1"/>
    </source>
</evidence>
<protein>
    <submittedName>
        <fullName evidence="2">Uncharacterized protein</fullName>
    </submittedName>
</protein>
<proteinExistence type="predicted"/>
<reference evidence="2" key="1">
    <citation type="submission" date="2023-10" db="EMBL/GenBank/DDBJ databases">
        <authorList>
            <person name="Chen Y."/>
            <person name="Shah S."/>
            <person name="Dougan E. K."/>
            <person name="Thang M."/>
            <person name="Chan C."/>
        </authorList>
    </citation>
    <scope>NUCLEOTIDE SEQUENCE [LARGE SCALE GENOMIC DNA]</scope>
</reference>
<accession>A0ABN9TUW2</accession>
<dbReference type="Proteomes" id="UP001189429">
    <property type="component" value="Unassembled WGS sequence"/>
</dbReference>